<dbReference type="KEGG" id="mno:Mnod_4807"/>
<keyword evidence="3" id="KW-0032">Aminotransferase</keyword>
<evidence type="ECO:0000256" key="1">
    <source>
        <dbReference type="ARBA" id="ARBA00001933"/>
    </source>
</evidence>
<dbReference type="InterPro" id="IPR015422">
    <property type="entry name" value="PyrdxlP-dep_Trfase_small"/>
</dbReference>
<dbReference type="RefSeq" id="WP_015931299.1">
    <property type="nucleotide sequence ID" value="NC_011894.1"/>
</dbReference>
<dbReference type="AlphaFoldDB" id="B8IFV9"/>
<gene>
    <name evidence="3" type="ordered locus">Mnod_4807</name>
</gene>
<dbReference type="EMBL" id="CP001349">
    <property type="protein sequence ID" value="ACL59669.1"/>
    <property type="molecule type" value="Genomic_DNA"/>
</dbReference>
<dbReference type="OrthoDB" id="9801052at2"/>
<proteinExistence type="predicted"/>
<evidence type="ECO:0000313" key="3">
    <source>
        <dbReference type="EMBL" id="ACL59669.1"/>
    </source>
</evidence>
<dbReference type="InterPro" id="IPR005814">
    <property type="entry name" value="Aminotrans_3"/>
</dbReference>
<evidence type="ECO:0000313" key="4">
    <source>
        <dbReference type="Proteomes" id="UP000008207"/>
    </source>
</evidence>
<keyword evidence="2" id="KW-0663">Pyridoxal phosphate</keyword>
<dbReference type="InterPro" id="IPR015424">
    <property type="entry name" value="PyrdxlP-dep_Trfase"/>
</dbReference>
<accession>B8IFV9</accession>
<dbReference type="STRING" id="460265.Mnod_4807"/>
<keyword evidence="3" id="KW-0808">Transferase</keyword>
<dbReference type="GO" id="GO:0030170">
    <property type="term" value="F:pyridoxal phosphate binding"/>
    <property type="evidence" value="ECO:0007669"/>
    <property type="project" value="InterPro"/>
</dbReference>
<reference evidence="3 4" key="1">
    <citation type="submission" date="2009-01" db="EMBL/GenBank/DDBJ databases">
        <title>Complete sequence of chromosome of Methylobacterium nodulans ORS 2060.</title>
        <authorList>
            <consortium name="US DOE Joint Genome Institute"/>
            <person name="Lucas S."/>
            <person name="Copeland A."/>
            <person name="Lapidus A."/>
            <person name="Glavina del Rio T."/>
            <person name="Dalin E."/>
            <person name="Tice H."/>
            <person name="Bruce D."/>
            <person name="Goodwin L."/>
            <person name="Pitluck S."/>
            <person name="Sims D."/>
            <person name="Brettin T."/>
            <person name="Detter J.C."/>
            <person name="Han C."/>
            <person name="Larimer F."/>
            <person name="Land M."/>
            <person name="Hauser L."/>
            <person name="Kyrpides N."/>
            <person name="Ivanova N."/>
            <person name="Marx C.J."/>
            <person name="Richardson P."/>
        </authorList>
    </citation>
    <scope>NUCLEOTIDE SEQUENCE [LARGE SCALE GENOMIC DNA]</scope>
    <source>
        <strain evidence="4">LMG 21967 / CNCM I-2342 / ORS 2060</strain>
    </source>
</reference>
<keyword evidence="4" id="KW-1185">Reference proteome</keyword>
<dbReference type="Proteomes" id="UP000008207">
    <property type="component" value="Chromosome"/>
</dbReference>
<dbReference type="Gene3D" id="3.40.640.10">
    <property type="entry name" value="Type I PLP-dependent aspartate aminotransferase-like (Major domain)"/>
    <property type="match status" value="1"/>
</dbReference>
<dbReference type="HOGENOM" id="CLU_491502_0_0_5"/>
<dbReference type="SUPFAM" id="SSF53383">
    <property type="entry name" value="PLP-dependent transferases"/>
    <property type="match status" value="1"/>
</dbReference>
<dbReference type="Pfam" id="PF00202">
    <property type="entry name" value="Aminotran_3"/>
    <property type="match status" value="1"/>
</dbReference>
<dbReference type="InterPro" id="IPR015421">
    <property type="entry name" value="PyrdxlP-dep_Trfase_major"/>
</dbReference>
<dbReference type="InterPro" id="IPR049704">
    <property type="entry name" value="Aminotrans_3_PPA_site"/>
</dbReference>
<evidence type="ECO:0000256" key="2">
    <source>
        <dbReference type="ARBA" id="ARBA00022898"/>
    </source>
</evidence>
<dbReference type="GO" id="GO:0008483">
    <property type="term" value="F:transaminase activity"/>
    <property type="evidence" value="ECO:0007669"/>
    <property type="project" value="UniProtKB-KW"/>
</dbReference>
<protein>
    <submittedName>
        <fullName evidence="3">Aminotransferase class-III</fullName>
    </submittedName>
</protein>
<name>B8IFV9_METNO</name>
<dbReference type="PROSITE" id="PS00600">
    <property type="entry name" value="AA_TRANSFER_CLASS_3"/>
    <property type="match status" value="1"/>
</dbReference>
<dbReference type="PANTHER" id="PTHR43713:SF3">
    <property type="entry name" value="GLUTAMATE-1-SEMIALDEHYDE 2,1-AMINOMUTASE 1, CHLOROPLASTIC-RELATED"/>
    <property type="match status" value="1"/>
</dbReference>
<dbReference type="eggNOG" id="COG0001">
    <property type="taxonomic scope" value="Bacteria"/>
</dbReference>
<organism evidence="3 4">
    <name type="scientific">Methylobacterium nodulans (strain LMG 21967 / CNCM I-2342 / ORS 2060)</name>
    <dbReference type="NCBI Taxonomy" id="460265"/>
    <lineage>
        <taxon>Bacteria</taxon>
        <taxon>Pseudomonadati</taxon>
        <taxon>Pseudomonadota</taxon>
        <taxon>Alphaproteobacteria</taxon>
        <taxon>Hyphomicrobiales</taxon>
        <taxon>Methylobacteriaceae</taxon>
        <taxon>Methylobacterium</taxon>
    </lineage>
</organism>
<sequence>MNMHWSLLALAPFGAAAAAGAAVRLRRRLQLSRAKHRSLTGHSRMARRVAGLIPFYEYGPDRYFRADGAPEAVAARRRAGFERLAGLYRERFAETRRLTAAVRDGLSDLQFTSLYRVPFQFARLAREHLGAGAFLRASAGVTVTDLDGNVFYDVAGSYGVNLFGYDAYKGFLERGAETVREFGPVLGAYHPVVARNVERLRAVSGLDEVSFHMSGTEAVMQAVRLARYHTRRSHLVRFCGAYHGWWGDVQPGIGNPLPARDTYTLSDMSEATLQVLRSRRDIACILVNPLQALHPNAGAPADSALVDSARSAGFDRAATTAWLRRLREVCTEHGIVLIFDEVFVGFRLAPGGAQEYFGVTADMVTYGKTVGGGLPIGVLCGRRDLMRRYRDDRPVDICFARGTFNSHPYVMGAMEAFFAHLERPETKALYEGLDARWRARAEDLNRRLAAEGLPVRIAGLSTIWTVLYTRPSRYNWMLQYYLRAEGLALSWVGTGRLIFSLNYTDADFAAVAERFVAAARTMEADGWWHPLPQTDRQIRRGVLKELFAVRRAEWFGRRAPRPDRELSDAPLGA</sequence>
<dbReference type="Gene3D" id="3.90.1150.10">
    <property type="entry name" value="Aspartate Aminotransferase, domain 1"/>
    <property type="match status" value="1"/>
</dbReference>
<dbReference type="PANTHER" id="PTHR43713">
    <property type="entry name" value="GLUTAMATE-1-SEMIALDEHYDE 2,1-AMINOMUTASE"/>
    <property type="match status" value="1"/>
</dbReference>
<comment type="cofactor">
    <cofactor evidence="1">
        <name>pyridoxal 5'-phosphate</name>
        <dbReference type="ChEBI" id="CHEBI:597326"/>
    </cofactor>
</comment>